<dbReference type="SUPFAM" id="SSF55874">
    <property type="entry name" value="ATPase domain of HSP90 chaperone/DNA topoisomerase II/histidine kinase"/>
    <property type="match status" value="1"/>
</dbReference>
<sequence length="1187" mass="126700">MTSRPALVIGTAPGDDGSPLSAALRESGYAVTELGAGPEATRNRCLDAIEAALERVPDGATLLVYLAGPVVRIDGADYAVPADAGRRRPDRLIPLDLGAAAGAVVCIAGEGCTGTLARRLRRHSAAATLGEVLADTGAVWWSNRPDALELVVCDAVPPVDDWPARAEAARLWTLAGDDPAAARLRSTVRDQVTAHARTVRQRRAALAERTGLTDRWSDDAHPLRVLDRLYELLEPARLPAADVAALVAAPFRREAALAQRLDDVEPDPARLPRRAARMPEAERNDLTMWLAHQAADPGDDDPLLRLAGVLAADPRRMSAVLADHIGGPEPIDLAQVHETLATAMTWHRRGDVLVLAAECPHPALYAALDDLVAEAARACRPVRGLVAGAPARCEQDLAGEELPRFQPAGGGDATSAVLELYRNARDACRFTHAGRIVFRQGVDEQGREYLECEDNGAARAAFPGAGASIADEALIWTTAGDGRLHTRIPAHGGLYRIHRDTGGPETAGTRVRLVLSAGVAVDVHQILAAHLVVAAHTVEVHRAGGPIARWEPGVPRHPDLVRSRPRAGADRIWWIDGPAMLLADGLLAARPAEHHGWIADRTGDDDAWVAAAVAASVPRLAGWDGFTYRWLWSVATAEPRLAQLIFEWHRSERLALDASAPREPLTLGAVGCLAQDFSVVLRAAHPAATRLTGWRRAVWGRTGTDALAPADPAGFPVPEPLDGYVLQLIDEVHAHLTAGLGAGPGPSPLPAPAIRTSDVRYRARRFVLTGLDLARARPVGSGDPVATLLALGWPPDDGPASVRLLVAAARLGIALRVAAKWFGAGPEQGFVPDWYDVALFAADSGHTGAPWHPAVSHRRLQWAHDNWDLTADELRFRADRLRGAGYLVAFWTARDEPATDPVTEFVRHLTEPPDPQRIAGLARDLGTTVAEAHQRVTDEAARLNAPPPAPLRGPVERVHPAEILMAAAEQGRPLQQAAAGLPLAQPIPAAGGVLHPGPDVAAALVRVTGGHGEWQPLAPHVLARLAERSGRTLEQQLSALAPYRHLGAPVPAIDPASAGYRPDPYDAALIEAAIAGPHDWTVAPLRLVLAAGRYGLAIRDAYARLARFRSYGLTLDVDGDACPDGLVYWPDPIVLSEFYDGAEPAVHGTVEAPAIRAAAAAVREKPAETRERLVRYQRMFGLVVEQC</sequence>
<proteinExistence type="predicted"/>
<evidence type="ECO:0000259" key="1">
    <source>
        <dbReference type="Pfam" id="PF24401"/>
    </source>
</evidence>
<feature type="domain" description="iHD-CE" evidence="1">
    <location>
        <begin position="162"/>
        <end position="292"/>
    </location>
</feature>
<gene>
    <name evidence="3" type="ORF">GCM10017581_091130</name>
</gene>
<evidence type="ECO:0000313" key="4">
    <source>
        <dbReference type="Proteomes" id="UP001143480"/>
    </source>
</evidence>
<keyword evidence="4" id="KW-1185">Reference proteome</keyword>
<dbReference type="Pfam" id="PF24401">
    <property type="entry name" value="iHD-CE"/>
    <property type="match status" value="2"/>
</dbReference>
<dbReference type="RefSeq" id="WP_261959291.1">
    <property type="nucleotide sequence ID" value="NZ_BAAAXA010000001.1"/>
</dbReference>
<dbReference type="InterPro" id="IPR036890">
    <property type="entry name" value="HATPase_C_sf"/>
</dbReference>
<reference evidence="3" key="2">
    <citation type="submission" date="2023-01" db="EMBL/GenBank/DDBJ databases">
        <authorList>
            <person name="Sun Q."/>
            <person name="Evtushenko L."/>
        </authorList>
    </citation>
    <scope>NUCLEOTIDE SEQUENCE</scope>
    <source>
        <strain evidence="3">VKM Ac-1321</strain>
    </source>
</reference>
<comment type="caution">
    <text evidence="3">The sequence shown here is derived from an EMBL/GenBank/DDBJ whole genome shotgun (WGS) entry which is preliminary data.</text>
</comment>
<accession>A0A9W6NSH9</accession>
<dbReference type="Proteomes" id="UP001143480">
    <property type="component" value="Unassembled WGS sequence"/>
</dbReference>
<dbReference type="InterPro" id="IPR056507">
    <property type="entry name" value="wHTH-HSP90_Na-assoc"/>
</dbReference>
<reference evidence="3" key="1">
    <citation type="journal article" date="2014" name="Int. J. Syst. Evol. Microbiol.">
        <title>Complete genome sequence of Corynebacterium casei LMG S-19264T (=DSM 44701T), isolated from a smear-ripened cheese.</title>
        <authorList>
            <consortium name="US DOE Joint Genome Institute (JGI-PGF)"/>
            <person name="Walter F."/>
            <person name="Albersmeier A."/>
            <person name="Kalinowski J."/>
            <person name="Ruckert C."/>
        </authorList>
    </citation>
    <scope>NUCLEOTIDE SEQUENCE</scope>
    <source>
        <strain evidence="3">VKM Ac-1321</strain>
    </source>
</reference>
<feature type="domain" description="wHTH-Hsp90 Na associated" evidence="2">
    <location>
        <begin position="1127"/>
        <end position="1176"/>
    </location>
</feature>
<dbReference type="InterPro" id="IPR056506">
    <property type="entry name" value="iHD-CE"/>
</dbReference>
<feature type="domain" description="iHD-CE" evidence="1">
    <location>
        <begin position="303"/>
        <end position="382"/>
    </location>
</feature>
<evidence type="ECO:0000259" key="2">
    <source>
        <dbReference type="Pfam" id="PF24410"/>
    </source>
</evidence>
<evidence type="ECO:0000313" key="3">
    <source>
        <dbReference type="EMBL" id="GLL07361.1"/>
    </source>
</evidence>
<organism evidence="3 4">
    <name type="scientific">Dactylosporangium matsuzakiense</name>
    <dbReference type="NCBI Taxonomy" id="53360"/>
    <lineage>
        <taxon>Bacteria</taxon>
        <taxon>Bacillati</taxon>
        <taxon>Actinomycetota</taxon>
        <taxon>Actinomycetes</taxon>
        <taxon>Micromonosporales</taxon>
        <taxon>Micromonosporaceae</taxon>
        <taxon>Dactylosporangium</taxon>
    </lineage>
</organism>
<protein>
    <submittedName>
        <fullName evidence="3">Uncharacterized protein</fullName>
    </submittedName>
</protein>
<dbReference type="AlphaFoldDB" id="A0A9W6NSH9"/>
<dbReference type="Pfam" id="PF24410">
    <property type="entry name" value="wHTH-HSP90_Na-assoc"/>
    <property type="match status" value="1"/>
</dbReference>
<dbReference type="EMBL" id="BSFP01000093">
    <property type="protein sequence ID" value="GLL07361.1"/>
    <property type="molecule type" value="Genomic_DNA"/>
</dbReference>
<name>A0A9W6NSH9_9ACTN</name>